<dbReference type="RefSeq" id="WP_108854592.1">
    <property type="nucleotide sequence ID" value="NZ_OMOQ01000003.1"/>
</dbReference>
<proteinExistence type="predicted"/>
<dbReference type="Gene3D" id="3.40.50.150">
    <property type="entry name" value="Vaccinia Virus protein VP39"/>
    <property type="match status" value="1"/>
</dbReference>
<keyword evidence="5" id="KW-1185">Reference proteome</keyword>
<dbReference type="Gene3D" id="1.10.150.290">
    <property type="entry name" value="S-adenosyl-L-methionine-dependent methyltransferases"/>
    <property type="match status" value="1"/>
</dbReference>
<dbReference type="AlphaFoldDB" id="A0A2R8BMQ1"/>
<dbReference type="EMBL" id="OMOQ01000003">
    <property type="protein sequence ID" value="SPH24615.1"/>
    <property type="molecule type" value="Genomic_DNA"/>
</dbReference>
<dbReference type="CDD" id="cd02440">
    <property type="entry name" value="AdoMet_MTases"/>
    <property type="match status" value="1"/>
</dbReference>
<dbReference type="EC" id="2.1.1.144" evidence="4"/>
<keyword evidence="1 4" id="KW-0489">Methyltransferase</keyword>
<dbReference type="InterPro" id="IPR023149">
    <property type="entry name" value="Trans_acon_MeTrfase_C"/>
</dbReference>
<dbReference type="InterPro" id="IPR041698">
    <property type="entry name" value="Methyltransf_25"/>
</dbReference>
<organism evidence="4 5">
    <name type="scientific">Albidovulum aquaemixtae</name>
    <dbReference type="NCBI Taxonomy" id="1542388"/>
    <lineage>
        <taxon>Bacteria</taxon>
        <taxon>Pseudomonadati</taxon>
        <taxon>Pseudomonadota</taxon>
        <taxon>Alphaproteobacteria</taxon>
        <taxon>Rhodobacterales</taxon>
        <taxon>Paracoccaceae</taxon>
        <taxon>Albidovulum</taxon>
    </lineage>
</organism>
<keyword evidence="2 4" id="KW-0808">Transferase</keyword>
<protein>
    <submittedName>
        <fullName evidence="4">Trans-aconitate 2-methyltransferase</fullName>
        <ecNumber evidence="4">2.1.1.144</ecNumber>
    </submittedName>
</protein>
<dbReference type="Proteomes" id="UP000244924">
    <property type="component" value="Unassembled WGS sequence"/>
</dbReference>
<evidence type="ECO:0000256" key="2">
    <source>
        <dbReference type="ARBA" id="ARBA00022679"/>
    </source>
</evidence>
<evidence type="ECO:0000256" key="1">
    <source>
        <dbReference type="ARBA" id="ARBA00022603"/>
    </source>
</evidence>
<dbReference type="PANTHER" id="PTHR43861:SF1">
    <property type="entry name" value="TRANS-ACONITATE 2-METHYLTRANSFERASE"/>
    <property type="match status" value="1"/>
</dbReference>
<sequence length="260" mass="29179">MPGRSDWNPESYARFGDLRLRPALDLLAQVGDLPEGDVVDLCCGNGAAGPALAARFGDTRRIFGLDASPAMLTAARKVGCYDRLTQADVAEWRPDASVALIFSNAALHWISDHHRLMLRLADYLVPGGVLAVQMPRQYGAPSHRFLRDFAAEMFPDRFDLAKWKAPVAPPVEYHRLLAPLGQVNVWETDYVHRLEPAEVGHPVRKFNESTAMRPFLERLETAEVDNFIRRYDQALEAAYPVEADGSVLFPFRRLFFTLSV</sequence>
<dbReference type="SUPFAM" id="SSF53335">
    <property type="entry name" value="S-adenosyl-L-methionine-dependent methyltransferases"/>
    <property type="match status" value="1"/>
</dbReference>
<evidence type="ECO:0000313" key="5">
    <source>
        <dbReference type="Proteomes" id="UP000244924"/>
    </source>
</evidence>
<dbReference type="InterPro" id="IPR029063">
    <property type="entry name" value="SAM-dependent_MTases_sf"/>
</dbReference>
<dbReference type="PANTHER" id="PTHR43861">
    <property type="entry name" value="TRANS-ACONITATE 2-METHYLTRANSFERASE-RELATED"/>
    <property type="match status" value="1"/>
</dbReference>
<evidence type="ECO:0000259" key="3">
    <source>
        <dbReference type="Pfam" id="PF13649"/>
    </source>
</evidence>
<reference evidence="4 5" key="1">
    <citation type="submission" date="2018-03" db="EMBL/GenBank/DDBJ databases">
        <authorList>
            <person name="Keele B.F."/>
        </authorList>
    </citation>
    <scope>NUCLEOTIDE SEQUENCE [LARGE SCALE GENOMIC DNA]</scope>
    <source>
        <strain evidence="4 5">CECT 8626</strain>
    </source>
</reference>
<gene>
    <name evidence="4" type="primary">tam_2</name>
    <name evidence="4" type="ORF">DEA8626_03666</name>
</gene>
<accession>A0A2R8BMQ1</accession>
<dbReference type="OrthoDB" id="9795085at2"/>
<name>A0A2R8BMQ1_9RHOB</name>
<evidence type="ECO:0000313" key="4">
    <source>
        <dbReference type="EMBL" id="SPH24615.1"/>
    </source>
</evidence>
<feature type="domain" description="Methyltransferase" evidence="3">
    <location>
        <begin position="38"/>
        <end position="128"/>
    </location>
</feature>
<dbReference type="Pfam" id="PF13649">
    <property type="entry name" value="Methyltransf_25"/>
    <property type="match status" value="1"/>
</dbReference>
<dbReference type="GO" id="GO:0030798">
    <property type="term" value="F:trans-aconitate 2-methyltransferase activity"/>
    <property type="evidence" value="ECO:0007669"/>
    <property type="project" value="UniProtKB-EC"/>
</dbReference>
<dbReference type="GO" id="GO:0032259">
    <property type="term" value="P:methylation"/>
    <property type="evidence" value="ECO:0007669"/>
    <property type="project" value="UniProtKB-KW"/>
</dbReference>